<dbReference type="Pfam" id="PF17023">
    <property type="entry name" value="DUF5098"/>
    <property type="match status" value="1"/>
</dbReference>
<gene>
    <name evidence="2" type="ORF">H312_00248</name>
</gene>
<dbReference type="AlphaFoldDB" id="A0A059F4V0"/>
<protein>
    <submittedName>
        <fullName evidence="2">Uncharacterized protein</fullName>
    </submittedName>
</protein>
<evidence type="ECO:0000313" key="3">
    <source>
        <dbReference type="Proteomes" id="UP000030655"/>
    </source>
</evidence>
<evidence type="ECO:0000256" key="1">
    <source>
        <dbReference type="SAM" id="MobiDB-lite"/>
    </source>
</evidence>
<evidence type="ECO:0000313" key="2">
    <source>
        <dbReference type="EMBL" id="KCZ82225.1"/>
    </source>
</evidence>
<feature type="compositionally biased region" description="Polar residues" evidence="1">
    <location>
        <begin position="425"/>
        <end position="436"/>
    </location>
</feature>
<keyword evidence="3" id="KW-1185">Reference proteome</keyword>
<dbReference type="InterPro" id="IPR031505">
    <property type="entry name" value="DUF5098"/>
</dbReference>
<accession>A0A059F4V0</accession>
<name>A0A059F4V0_9MICR</name>
<dbReference type="Proteomes" id="UP000030655">
    <property type="component" value="Unassembled WGS sequence"/>
</dbReference>
<proteinExistence type="predicted"/>
<dbReference type="OrthoDB" id="2193759at2759"/>
<sequence>MHLSIHTIIENYSSLKQRLEWLRSFATYISNITKRSADLYFRSTEIPRDSGWRDDFIYELVEIADKSRKICDEVSEKIEKNIVENLTENEMEISKLIVLMKKEIKNNVEEEDGLYLELKNKKDAHRAVWDSPERDPWLSEFELKNVIDQYFAAREEKESFFDGKRQEYERRLDEYVNRYENIVKYFVEITKSHFMDIASLYNCDNIFNSSKFKFYDAKGNESIEESTAKKENLSEIFFDDTLESIKNELKNDKFIKKIEVKKYFICKHKGSGFYKLKFLVLTEYNFLHFFDLVNLEKKFPNYTILIKKLNEIPSNKFTSFILSTDDSLTKKEESELKELTKLIYKDLSSFPICKSSSLFLTDKKTRINRNKIELSIFEKSKNQILGLFPAKVIKVKGFIINDLYELLYYLEEKVKRNDSKEDIQNESINNEESTAQEGIMEVKEDVSLLNIEEDNPWNA</sequence>
<organism evidence="2 3">
    <name type="scientific">Anncaliia algerae PRA339</name>
    <dbReference type="NCBI Taxonomy" id="1288291"/>
    <lineage>
        <taxon>Eukaryota</taxon>
        <taxon>Fungi</taxon>
        <taxon>Fungi incertae sedis</taxon>
        <taxon>Microsporidia</taxon>
        <taxon>Tubulinosematoidea</taxon>
        <taxon>Tubulinosematidae</taxon>
        <taxon>Anncaliia</taxon>
    </lineage>
</organism>
<feature type="region of interest" description="Disordered" evidence="1">
    <location>
        <begin position="420"/>
        <end position="459"/>
    </location>
</feature>
<dbReference type="VEuPathDB" id="MicrosporidiaDB:H312_00248"/>
<reference evidence="3" key="1">
    <citation type="submission" date="2013-02" db="EMBL/GenBank/DDBJ databases">
        <authorList>
            <consortium name="The Broad Institute Genome Sequencing Platform"/>
            <person name="Cuomo C."/>
            <person name="Becnel J."/>
            <person name="Sanscrainte N."/>
            <person name="Walker B."/>
            <person name="Young S.K."/>
            <person name="Zeng Q."/>
            <person name="Gargeya S."/>
            <person name="Fitzgerald M."/>
            <person name="Haas B."/>
            <person name="Abouelleil A."/>
            <person name="Alvarado L."/>
            <person name="Arachchi H.M."/>
            <person name="Berlin A.M."/>
            <person name="Chapman S.B."/>
            <person name="Dewar J."/>
            <person name="Goldberg J."/>
            <person name="Griggs A."/>
            <person name="Gujja S."/>
            <person name="Hansen M."/>
            <person name="Howarth C."/>
            <person name="Imamovic A."/>
            <person name="Larimer J."/>
            <person name="McCowan C."/>
            <person name="Murphy C."/>
            <person name="Neiman D."/>
            <person name="Pearson M."/>
            <person name="Priest M."/>
            <person name="Roberts A."/>
            <person name="Saif S."/>
            <person name="Shea T."/>
            <person name="Sisk P."/>
            <person name="Sykes S."/>
            <person name="Wortman J."/>
            <person name="Nusbaum C."/>
            <person name="Birren B."/>
        </authorList>
    </citation>
    <scope>NUCLEOTIDE SEQUENCE [LARGE SCALE GENOMIC DNA]</scope>
    <source>
        <strain evidence="3">PRA339</strain>
    </source>
</reference>
<dbReference type="HOGENOM" id="CLU_047996_0_0_1"/>
<dbReference type="EMBL" id="KK365131">
    <property type="protein sequence ID" value="KCZ82225.1"/>
    <property type="molecule type" value="Genomic_DNA"/>
</dbReference>
<reference evidence="2 3" key="2">
    <citation type="submission" date="2014-03" db="EMBL/GenBank/DDBJ databases">
        <title>The Genome Sequence of Anncaliia algerae insect isolate PRA339.</title>
        <authorList>
            <consortium name="The Broad Institute Genome Sequencing Platform"/>
            <consortium name="The Broad Institute Genome Sequencing Center for Infectious Disease"/>
            <person name="Cuomo C."/>
            <person name="Becnel J."/>
            <person name="Sanscrainte N."/>
            <person name="Walker B."/>
            <person name="Young S.K."/>
            <person name="Zeng Q."/>
            <person name="Gargeya S."/>
            <person name="Fitzgerald M."/>
            <person name="Haas B."/>
            <person name="Abouelleil A."/>
            <person name="Alvarado L."/>
            <person name="Arachchi H.M."/>
            <person name="Berlin A.M."/>
            <person name="Chapman S.B."/>
            <person name="Dewar J."/>
            <person name="Goldberg J."/>
            <person name="Griggs A."/>
            <person name="Gujja S."/>
            <person name="Hansen M."/>
            <person name="Howarth C."/>
            <person name="Imamovic A."/>
            <person name="Larimer J."/>
            <person name="McCowan C."/>
            <person name="Murphy C."/>
            <person name="Neiman D."/>
            <person name="Pearson M."/>
            <person name="Priest M."/>
            <person name="Roberts A."/>
            <person name="Saif S."/>
            <person name="Shea T."/>
            <person name="Sisk P."/>
            <person name="Sykes S."/>
            <person name="Wortman J."/>
            <person name="Nusbaum C."/>
            <person name="Birren B."/>
        </authorList>
    </citation>
    <scope>NUCLEOTIDE SEQUENCE [LARGE SCALE GENOMIC DNA]</scope>
    <source>
        <strain evidence="2 3">PRA339</strain>
    </source>
</reference>